<proteinExistence type="predicted"/>
<dbReference type="Proteomes" id="UP000000602">
    <property type="component" value="Chromosome"/>
</dbReference>
<dbReference type="AlphaFoldDB" id="Q6AQI0"/>
<dbReference type="EMBL" id="CR522870">
    <property type="protein sequence ID" value="CAG35393.1"/>
    <property type="molecule type" value="Genomic_DNA"/>
</dbReference>
<dbReference type="KEGG" id="dps:DP0664"/>
<feature type="region of interest" description="Disordered" evidence="1">
    <location>
        <begin position="47"/>
        <end position="76"/>
    </location>
</feature>
<organism evidence="2 3">
    <name type="scientific">Desulfotalea psychrophila (strain LSv54 / DSM 12343)</name>
    <dbReference type="NCBI Taxonomy" id="177439"/>
    <lineage>
        <taxon>Bacteria</taxon>
        <taxon>Pseudomonadati</taxon>
        <taxon>Thermodesulfobacteriota</taxon>
        <taxon>Desulfobulbia</taxon>
        <taxon>Desulfobulbales</taxon>
        <taxon>Desulfocapsaceae</taxon>
        <taxon>Desulfotalea</taxon>
    </lineage>
</organism>
<gene>
    <name evidence="2" type="ordered locus">DP0664</name>
</gene>
<evidence type="ECO:0000313" key="3">
    <source>
        <dbReference type="Proteomes" id="UP000000602"/>
    </source>
</evidence>
<sequence length="76" mass="8510">MLPADTCYFSEPNYELLDRVGITSYVATSRIKHNKYLDSMFPAAQEHKCPEFPPSTGQTMQQRLPAKSAATKPTDS</sequence>
<reference evidence="3" key="1">
    <citation type="journal article" date="2004" name="Environ. Microbiol.">
        <title>The genome of Desulfotalea psychrophila, a sulfate-reducing bacterium from permanently cold Arctic sediments.</title>
        <authorList>
            <person name="Rabus R."/>
            <person name="Ruepp A."/>
            <person name="Frickey T."/>
            <person name="Rattei T."/>
            <person name="Fartmann B."/>
            <person name="Stark M."/>
            <person name="Bauer M."/>
            <person name="Zibat A."/>
            <person name="Lombardot T."/>
            <person name="Becker I."/>
            <person name="Amann J."/>
            <person name="Gellner K."/>
            <person name="Teeling H."/>
            <person name="Leuschner W.D."/>
            <person name="Gloeckner F.-O."/>
            <person name="Lupas A.N."/>
            <person name="Amann R."/>
            <person name="Klenk H.-P."/>
        </authorList>
    </citation>
    <scope>NUCLEOTIDE SEQUENCE [LARGE SCALE GENOMIC DNA]</scope>
    <source>
        <strain evidence="3">DSM 12343 / LSv54</strain>
    </source>
</reference>
<dbReference type="HOGENOM" id="CLU_2648622_0_0_7"/>
<accession>Q6AQI0</accession>
<evidence type="ECO:0000256" key="1">
    <source>
        <dbReference type="SAM" id="MobiDB-lite"/>
    </source>
</evidence>
<keyword evidence="3" id="KW-1185">Reference proteome</keyword>
<evidence type="ECO:0000313" key="2">
    <source>
        <dbReference type="EMBL" id="CAG35393.1"/>
    </source>
</evidence>
<name>Q6AQI0_DESPS</name>
<protein>
    <submittedName>
        <fullName evidence="2">Uncharacterized protein</fullName>
    </submittedName>
</protein>